<dbReference type="PANTHER" id="PTHR40661">
    <property type="match status" value="1"/>
</dbReference>
<dbReference type="Pfam" id="PF01381">
    <property type="entry name" value="HTH_3"/>
    <property type="match status" value="1"/>
</dbReference>
<dbReference type="Gene3D" id="1.10.260.40">
    <property type="entry name" value="lambda repressor-like DNA-binding domains"/>
    <property type="match status" value="1"/>
</dbReference>
<evidence type="ECO:0000259" key="4">
    <source>
        <dbReference type="PROSITE" id="PS50943"/>
    </source>
</evidence>
<proteinExistence type="predicted"/>
<comment type="caution">
    <text evidence="5">The sequence shown here is derived from an EMBL/GenBank/DDBJ whole genome shotgun (WGS) entry which is preliminary data.</text>
</comment>
<sequence length="210" mass="23305">MTDIHKRIKERRKMSKLTQQCLADRLLLSKTAISQWERGINKPSSSILSDLCKVLNVNEEWLLTGKNAADSSAYAAFMVPFFAGVKVAAGYGCITNETSSLLFPVPRCAIKLQSNLNEICCFVASGNSMNPILLDGSVVAVNQADTAIRDGKMYVIRQGDLLRVKLLSRFPNELHVQSANPAYPTEVYVNDEINNIQVIGHVFWYSSVSF</sequence>
<name>A0A9X2WYZ4_9GAMM</name>
<keyword evidence="1" id="KW-0805">Transcription regulation</keyword>
<gene>
    <name evidence="5" type="ORF">NE536_20220</name>
</gene>
<keyword evidence="2" id="KW-0238">DNA-binding</keyword>
<dbReference type="Proteomes" id="UP001155604">
    <property type="component" value="Unassembled WGS sequence"/>
</dbReference>
<dbReference type="SUPFAM" id="SSF47413">
    <property type="entry name" value="lambda repressor-like DNA-binding domains"/>
    <property type="match status" value="1"/>
</dbReference>
<dbReference type="InterPro" id="IPR010982">
    <property type="entry name" value="Lambda_DNA-bd_dom_sf"/>
</dbReference>
<dbReference type="EMBL" id="JAMTCC010000050">
    <property type="protein sequence ID" value="MCT7947682.1"/>
    <property type="molecule type" value="Genomic_DNA"/>
</dbReference>
<dbReference type="InterPro" id="IPR001387">
    <property type="entry name" value="Cro/C1-type_HTH"/>
</dbReference>
<dbReference type="CDD" id="cd06529">
    <property type="entry name" value="S24_LexA-like"/>
    <property type="match status" value="1"/>
</dbReference>
<accession>A0A9X2WYZ4</accession>
<dbReference type="RefSeq" id="WP_261273834.1">
    <property type="nucleotide sequence ID" value="NZ_JAMTCC010000050.1"/>
</dbReference>
<reference evidence="5" key="1">
    <citation type="journal article" date="2023" name="Int. J. Syst. Evol. Microbiol.">
        <title>&lt;i&gt;Shewanella septentrionalis&lt;/i&gt; sp. nov. and &lt;i&gt;Shewanella holmiensis&lt;/i&gt; sp. nov., isolated from Baltic Sea water and sediments.</title>
        <authorList>
            <person name="Martin-Rodriguez A.J."/>
            <person name="Thorell K."/>
            <person name="Joffre E."/>
            <person name="Jensie-Markopoulos S."/>
            <person name="Moore E.R.B."/>
            <person name="Sjoling A."/>
        </authorList>
    </citation>
    <scope>NUCLEOTIDE SEQUENCE</scope>
    <source>
        <strain evidence="5">SP1W3</strain>
    </source>
</reference>
<dbReference type="InterPro" id="IPR036286">
    <property type="entry name" value="LexA/Signal_pep-like_sf"/>
</dbReference>
<organism evidence="5 6">
    <name type="scientific">Shewanella septentrionalis</name>
    <dbReference type="NCBI Taxonomy" id="2952223"/>
    <lineage>
        <taxon>Bacteria</taxon>
        <taxon>Pseudomonadati</taxon>
        <taxon>Pseudomonadota</taxon>
        <taxon>Gammaproteobacteria</taxon>
        <taxon>Alteromonadales</taxon>
        <taxon>Shewanellaceae</taxon>
        <taxon>Shewanella</taxon>
    </lineage>
</organism>
<evidence type="ECO:0000256" key="1">
    <source>
        <dbReference type="ARBA" id="ARBA00023015"/>
    </source>
</evidence>
<keyword evidence="3" id="KW-0804">Transcription</keyword>
<dbReference type="Pfam" id="PF00717">
    <property type="entry name" value="Peptidase_S24"/>
    <property type="match status" value="1"/>
</dbReference>
<dbReference type="PANTHER" id="PTHR40661:SF2">
    <property type="entry name" value="HTH-TYPE TRANSCRIPTIONAL REGULATOR PRTR"/>
    <property type="match status" value="1"/>
</dbReference>
<dbReference type="SMART" id="SM00530">
    <property type="entry name" value="HTH_XRE"/>
    <property type="match status" value="1"/>
</dbReference>
<dbReference type="Gene3D" id="2.10.109.10">
    <property type="entry name" value="Umud Fragment, subunit A"/>
    <property type="match status" value="1"/>
</dbReference>
<evidence type="ECO:0000313" key="5">
    <source>
        <dbReference type="EMBL" id="MCT7947682.1"/>
    </source>
</evidence>
<dbReference type="CDD" id="cd00093">
    <property type="entry name" value="HTH_XRE"/>
    <property type="match status" value="1"/>
</dbReference>
<dbReference type="SUPFAM" id="SSF51306">
    <property type="entry name" value="LexA/Signal peptidase"/>
    <property type="match status" value="1"/>
</dbReference>
<evidence type="ECO:0000256" key="3">
    <source>
        <dbReference type="ARBA" id="ARBA00023163"/>
    </source>
</evidence>
<dbReference type="AlphaFoldDB" id="A0A9X2WYZ4"/>
<evidence type="ECO:0000256" key="2">
    <source>
        <dbReference type="ARBA" id="ARBA00023125"/>
    </source>
</evidence>
<keyword evidence="6" id="KW-1185">Reference proteome</keyword>
<dbReference type="PROSITE" id="PS50943">
    <property type="entry name" value="HTH_CROC1"/>
    <property type="match status" value="1"/>
</dbReference>
<protein>
    <submittedName>
        <fullName evidence="5">XRE family transcriptional regulator</fullName>
    </submittedName>
</protein>
<evidence type="ECO:0000313" key="6">
    <source>
        <dbReference type="Proteomes" id="UP001155604"/>
    </source>
</evidence>
<dbReference type="GO" id="GO:0003677">
    <property type="term" value="F:DNA binding"/>
    <property type="evidence" value="ECO:0007669"/>
    <property type="project" value="UniProtKB-KW"/>
</dbReference>
<dbReference type="InterPro" id="IPR015927">
    <property type="entry name" value="Peptidase_S24_S26A/B/C"/>
</dbReference>
<dbReference type="InterPro" id="IPR039418">
    <property type="entry name" value="LexA-like"/>
</dbReference>
<feature type="domain" description="HTH cro/C1-type" evidence="4">
    <location>
        <begin position="8"/>
        <end position="62"/>
    </location>
</feature>